<gene>
    <name evidence="3" type="ORF">KP509_32G040100</name>
</gene>
<dbReference type="GO" id="GO:0009941">
    <property type="term" value="C:chloroplast envelope"/>
    <property type="evidence" value="ECO:0007669"/>
    <property type="project" value="TreeGrafter"/>
</dbReference>
<keyword evidence="2" id="KW-0812">Transmembrane</keyword>
<dbReference type="PANTHER" id="PTHR36408">
    <property type="entry name" value="TRANSMEMBRANE PROTEIN"/>
    <property type="match status" value="1"/>
</dbReference>
<keyword evidence="4" id="KW-1185">Reference proteome</keyword>
<proteinExistence type="predicted"/>
<reference evidence="3" key="1">
    <citation type="submission" date="2021-08" db="EMBL/GenBank/DDBJ databases">
        <title>WGS assembly of Ceratopteris richardii.</title>
        <authorList>
            <person name="Marchant D.B."/>
            <person name="Chen G."/>
            <person name="Jenkins J."/>
            <person name="Shu S."/>
            <person name="Leebens-Mack J."/>
            <person name="Grimwood J."/>
            <person name="Schmutz J."/>
            <person name="Soltis P."/>
            <person name="Soltis D."/>
            <person name="Chen Z.-H."/>
        </authorList>
    </citation>
    <scope>NUCLEOTIDE SEQUENCE</scope>
    <source>
        <strain evidence="3">Whitten #5841</strain>
        <tissue evidence="3">Leaf</tissue>
    </source>
</reference>
<evidence type="ECO:0000313" key="4">
    <source>
        <dbReference type="Proteomes" id="UP000825935"/>
    </source>
</evidence>
<evidence type="ECO:0000313" key="3">
    <source>
        <dbReference type="EMBL" id="KAH7287144.1"/>
    </source>
</evidence>
<dbReference type="AlphaFoldDB" id="A0A8T2QU83"/>
<feature type="transmembrane region" description="Helical" evidence="2">
    <location>
        <begin position="139"/>
        <end position="157"/>
    </location>
</feature>
<dbReference type="Proteomes" id="UP000825935">
    <property type="component" value="Chromosome 32"/>
</dbReference>
<organism evidence="3 4">
    <name type="scientific">Ceratopteris richardii</name>
    <name type="common">Triangle waterfern</name>
    <dbReference type="NCBI Taxonomy" id="49495"/>
    <lineage>
        <taxon>Eukaryota</taxon>
        <taxon>Viridiplantae</taxon>
        <taxon>Streptophyta</taxon>
        <taxon>Embryophyta</taxon>
        <taxon>Tracheophyta</taxon>
        <taxon>Polypodiopsida</taxon>
        <taxon>Polypodiidae</taxon>
        <taxon>Polypodiales</taxon>
        <taxon>Pteridineae</taxon>
        <taxon>Pteridaceae</taxon>
        <taxon>Parkerioideae</taxon>
        <taxon>Ceratopteris</taxon>
    </lineage>
</organism>
<feature type="transmembrane region" description="Helical" evidence="2">
    <location>
        <begin position="91"/>
        <end position="113"/>
    </location>
</feature>
<evidence type="ECO:0000256" key="2">
    <source>
        <dbReference type="SAM" id="Phobius"/>
    </source>
</evidence>
<name>A0A8T2QU83_CERRI</name>
<feature type="region of interest" description="Disordered" evidence="1">
    <location>
        <begin position="326"/>
        <end position="351"/>
    </location>
</feature>
<keyword evidence="2" id="KW-1133">Transmembrane helix</keyword>
<dbReference type="EMBL" id="CM035437">
    <property type="protein sequence ID" value="KAH7287144.1"/>
    <property type="molecule type" value="Genomic_DNA"/>
</dbReference>
<protein>
    <submittedName>
        <fullName evidence="3">Uncharacterized protein</fullName>
    </submittedName>
</protein>
<sequence>MASSYPLHPTRTIECGILNLRDVVGSYPFKMKVTCESMSWLTYGRRRLLKTSRLDNLRRIVLSASANRQNEELSSSFELKKNLSKRPNADTILLASEGVCISIASLFCLASLATRGSQSRLVASSTLERFMPQKVDLPMWQNIFLLAALIINSILGARRWQQNSYFDDSTKALIVPDSTMEGRVRKLEEDIASSVTIIRGLSKHVEKLAVRFRVTRRTLRDPIQETAAVAQKTSDSVKLLTARGIALERDIREVHQVLLKMQENQAKQLELVSTLGKLVKDGRKKNPGENKYSGAEIQHGKVHMNSEHLSRNDSDELQVRTQFMETQEDTMHKKEQSDSFSSTSKSNDVSAHRTDFWLKSSSSEEHVGDSIM</sequence>
<dbReference type="OrthoDB" id="2020732at2759"/>
<dbReference type="PANTHER" id="PTHR36408:SF1">
    <property type="entry name" value="TRANSMEMBRANE PROTEIN"/>
    <property type="match status" value="1"/>
</dbReference>
<keyword evidence="2" id="KW-0472">Membrane</keyword>
<feature type="compositionally biased region" description="Low complexity" evidence="1">
    <location>
        <begin position="338"/>
        <end position="349"/>
    </location>
</feature>
<accession>A0A8T2QU83</accession>
<evidence type="ECO:0000256" key="1">
    <source>
        <dbReference type="SAM" id="MobiDB-lite"/>
    </source>
</evidence>
<comment type="caution">
    <text evidence="3">The sequence shown here is derived from an EMBL/GenBank/DDBJ whole genome shotgun (WGS) entry which is preliminary data.</text>
</comment>